<evidence type="ECO:0000313" key="2">
    <source>
        <dbReference type="Proteomes" id="UP000324222"/>
    </source>
</evidence>
<evidence type="ECO:0000313" key="1">
    <source>
        <dbReference type="EMBL" id="MPD03161.1"/>
    </source>
</evidence>
<proteinExistence type="predicted"/>
<name>A0A5B7K238_PORTR</name>
<organism evidence="1 2">
    <name type="scientific">Portunus trituberculatus</name>
    <name type="common">Swimming crab</name>
    <name type="synonym">Neptunus trituberculatus</name>
    <dbReference type="NCBI Taxonomy" id="210409"/>
    <lineage>
        <taxon>Eukaryota</taxon>
        <taxon>Metazoa</taxon>
        <taxon>Ecdysozoa</taxon>
        <taxon>Arthropoda</taxon>
        <taxon>Crustacea</taxon>
        <taxon>Multicrustacea</taxon>
        <taxon>Malacostraca</taxon>
        <taxon>Eumalacostraca</taxon>
        <taxon>Eucarida</taxon>
        <taxon>Decapoda</taxon>
        <taxon>Pleocyemata</taxon>
        <taxon>Brachyura</taxon>
        <taxon>Eubrachyura</taxon>
        <taxon>Portunoidea</taxon>
        <taxon>Portunidae</taxon>
        <taxon>Portuninae</taxon>
        <taxon>Portunus</taxon>
    </lineage>
</organism>
<accession>A0A5B7K238</accession>
<sequence length="75" mass="8182">MQHIDAEHIYSASSKRQGLSALPRFVCTRLFTQDETLARSDCEGGEAGSGAGDGRAFLGMRVVRGGGNWTPRERR</sequence>
<comment type="caution">
    <text evidence="1">The sequence shown here is derived from an EMBL/GenBank/DDBJ whole genome shotgun (WGS) entry which is preliminary data.</text>
</comment>
<protein>
    <submittedName>
        <fullName evidence="1">Uncharacterized protein</fullName>
    </submittedName>
</protein>
<dbReference type="EMBL" id="VSRR010134949">
    <property type="protein sequence ID" value="MPD03161.1"/>
    <property type="molecule type" value="Genomic_DNA"/>
</dbReference>
<dbReference type="Proteomes" id="UP000324222">
    <property type="component" value="Unassembled WGS sequence"/>
</dbReference>
<reference evidence="1 2" key="1">
    <citation type="submission" date="2019-05" db="EMBL/GenBank/DDBJ databases">
        <title>Another draft genome of Portunus trituberculatus and its Hox gene families provides insights of decapod evolution.</title>
        <authorList>
            <person name="Jeong J.-H."/>
            <person name="Song I."/>
            <person name="Kim S."/>
            <person name="Choi T."/>
            <person name="Kim D."/>
            <person name="Ryu S."/>
            <person name="Kim W."/>
        </authorList>
    </citation>
    <scope>NUCLEOTIDE SEQUENCE [LARGE SCALE GENOMIC DNA]</scope>
    <source>
        <tissue evidence="1">Muscle</tissue>
    </source>
</reference>
<keyword evidence="2" id="KW-1185">Reference proteome</keyword>
<dbReference type="AlphaFoldDB" id="A0A5B7K238"/>
<gene>
    <name evidence="1" type="ORF">E2C01_098785</name>
</gene>